<protein>
    <recommendedName>
        <fullName evidence="5">Alpha-galactosidase</fullName>
        <ecNumber evidence="5">3.2.1.22</ecNumber>
    </recommendedName>
    <alternativeName>
        <fullName evidence="5">Melibiase</fullName>
    </alternativeName>
</protein>
<dbReference type="Proteomes" id="UP000005561">
    <property type="component" value="Unassembled WGS sequence"/>
</dbReference>
<dbReference type="Pfam" id="PF16499">
    <property type="entry name" value="Melibiase_2"/>
    <property type="match status" value="2"/>
</dbReference>
<dbReference type="PRINTS" id="PR00740">
    <property type="entry name" value="GLHYDRLASE27"/>
</dbReference>
<gene>
    <name evidence="7" type="ORF">BRYFOR_05772</name>
</gene>
<name>C6LAX8_9FIRM</name>
<dbReference type="PANTHER" id="PTHR11452">
    <property type="entry name" value="ALPHA-GALACTOSIDASE/ALPHA-N-ACETYLGALACTOSAMINIDASE"/>
    <property type="match status" value="1"/>
</dbReference>
<evidence type="ECO:0000256" key="2">
    <source>
        <dbReference type="ARBA" id="ARBA00022729"/>
    </source>
</evidence>
<reference evidence="7" key="1">
    <citation type="submission" date="2009-07" db="EMBL/GenBank/DDBJ databases">
        <authorList>
            <person name="Weinstock G."/>
            <person name="Sodergren E."/>
            <person name="Clifton S."/>
            <person name="Fulton L."/>
            <person name="Fulton B."/>
            <person name="Courtney L."/>
            <person name="Fronick C."/>
            <person name="Harrison M."/>
            <person name="Strong C."/>
            <person name="Farmer C."/>
            <person name="Delahaunty K."/>
            <person name="Markovic C."/>
            <person name="Hall O."/>
            <person name="Minx P."/>
            <person name="Tomlinson C."/>
            <person name="Mitreva M."/>
            <person name="Nelson J."/>
            <person name="Hou S."/>
            <person name="Wollam A."/>
            <person name="Pepin K.H."/>
            <person name="Johnson M."/>
            <person name="Bhonagiri V."/>
            <person name="Nash W.E."/>
            <person name="Warren W."/>
            <person name="Chinwalla A."/>
            <person name="Mardis E.R."/>
            <person name="Wilson R.K."/>
        </authorList>
    </citation>
    <scope>NUCLEOTIDE SEQUENCE [LARGE SCALE GENOMIC DNA]</scope>
    <source>
        <strain evidence="7">DSM 14469</strain>
    </source>
</reference>
<dbReference type="Gene3D" id="3.20.20.70">
    <property type="entry name" value="Aldolase class I"/>
    <property type="match status" value="1"/>
</dbReference>
<keyword evidence="8" id="KW-1185">Reference proteome</keyword>
<keyword evidence="3 5" id="KW-0378">Hydrolase</keyword>
<dbReference type="SUPFAM" id="SSF51011">
    <property type="entry name" value="Glycosyl hydrolase domain"/>
    <property type="match status" value="1"/>
</dbReference>
<evidence type="ECO:0000256" key="1">
    <source>
        <dbReference type="ARBA" id="ARBA00009743"/>
    </source>
</evidence>
<evidence type="ECO:0000313" key="8">
    <source>
        <dbReference type="Proteomes" id="UP000005561"/>
    </source>
</evidence>
<sequence>MNKNDFAVNPPMGWNSWDCYGASVTEKELIQNADYMAEHLKEYGWEYIVCDIQWYEPTADSSHYHIFADLCMDEYGRLIPAENRFPSAAGGKGFGPVADYVHAKGLKFGIHIMRGIPRQAVAQNTPVKGTSVRARDVAHPASICCWNTDMYGLDAARSGAQEYYDSLLELYASWGVDYIKVDDICVKYGRVNDESTLAYGGDEIEMLRTAIDRCGRPIVLSLSPGPAMVSQAAHLRKNANMWRITNDFWDKWENIMEMFGRCNDWSPYVSEGCYPDCDMLPVGHISIRGCEHGLKERQTNLTQEEQRTMFTLWSIFRSPMMLGCELTDMDEWTRDLVTNDRVLRLLRTSRNARQIVRTSDFIAWQAESTDGGSYVALFNIAGWENSFAIPFERLNLSGAYNVTDLWSGENLGMQEKALCAKIGVHDAKLYYLEQK</sequence>
<keyword evidence="2" id="KW-0732">Signal</keyword>
<comment type="catalytic activity">
    <reaction evidence="5">
        <text>Hydrolysis of terminal, non-reducing alpha-D-galactose residues in alpha-D-galactosides, including galactose oligosaccharides, galactomannans and galactolipids.</text>
        <dbReference type="EC" id="3.2.1.22"/>
    </reaction>
</comment>
<dbReference type="PANTHER" id="PTHR11452:SF42">
    <property type="entry name" value="ALPHA-GALACTOSIDASE"/>
    <property type="match status" value="1"/>
</dbReference>
<accession>C6LAX8</accession>
<dbReference type="CDD" id="cd14792">
    <property type="entry name" value="GH27"/>
    <property type="match status" value="1"/>
</dbReference>
<dbReference type="InterPro" id="IPR017853">
    <property type="entry name" value="GH"/>
</dbReference>
<evidence type="ECO:0000259" key="6">
    <source>
        <dbReference type="Pfam" id="PF17801"/>
    </source>
</evidence>
<evidence type="ECO:0000256" key="3">
    <source>
        <dbReference type="ARBA" id="ARBA00022801"/>
    </source>
</evidence>
<dbReference type="AlphaFoldDB" id="C6LAX8"/>
<dbReference type="InterPro" id="IPR013785">
    <property type="entry name" value="Aldolase_TIM"/>
</dbReference>
<keyword evidence="4 5" id="KW-0326">Glycosidase</keyword>
<dbReference type="Gene3D" id="2.60.40.1180">
    <property type="entry name" value="Golgi alpha-mannosidase II"/>
    <property type="match status" value="1"/>
</dbReference>
<dbReference type="Pfam" id="PF17801">
    <property type="entry name" value="Melibiase_C"/>
    <property type="match status" value="1"/>
</dbReference>
<comment type="caution">
    <text evidence="7">The sequence shown here is derived from an EMBL/GenBank/DDBJ whole genome shotgun (WGS) entry which is preliminary data.</text>
</comment>
<evidence type="ECO:0000256" key="5">
    <source>
        <dbReference type="RuleBase" id="RU361168"/>
    </source>
</evidence>
<dbReference type="EMBL" id="ACCL02000003">
    <property type="protein sequence ID" value="EET62109.1"/>
    <property type="molecule type" value="Genomic_DNA"/>
</dbReference>
<dbReference type="EC" id="3.2.1.22" evidence="5"/>
<dbReference type="RefSeq" id="WP_006860570.1">
    <property type="nucleotide sequence ID" value="NZ_ACCL02000003.1"/>
</dbReference>
<organism evidence="7 8">
    <name type="scientific">Marvinbryantia formatexigens DSM 14469</name>
    <dbReference type="NCBI Taxonomy" id="478749"/>
    <lineage>
        <taxon>Bacteria</taxon>
        <taxon>Bacillati</taxon>
        <taxon>Bacillota</taxon>
        <taxon>Clostridia</taxon>
        <taxon>Lachnospirales</taxon>
        <taxon>Lachnospiraceae</taxon>
        <taxon>Marvinbryantia</taxon>
    </lineage>
</organism>
<dbReference type="SUPFAM" id="SSF51445">
    <property type="entry name" value="(Trans)glycosidases"/>
    <property type="match status" value="1"/>
</dbReference>
<keyword evidence="5" id="KW-1015">Disulfide bond</keyword>
<dbReference type="InterPro" id="IPR002241">
    <property type="entry name" value="Glyco_hydro_27"/>
</dbReference>
<evidence type="ECO:0000256" key="4">
    <source>
        <dbReference type="ARBA" id="ARBA00023295"/>
    </source>
</evidence>
<dbReference type="GO" id="GO:0005975">
    <property type="term" value="P:carbohydrate metabolic process"/>
    <property type="evidence" value="ECO:0007669"/>
    <property type="project" value="InterPro"/>
</dbReference>
<dbReference type="InterPro" id="IPR013780">
    <property type="entry name" value="Glyco_hydro_b"/>
</dbReference>
<dbReference type="eggNOG" id="COG3345">
    <property type="taxonomic scope" value="Bacteria"/>
</dbReference>
<dbReference type="InterPro" id="IPR041233">
    <property type="entry name" value="Melibiase_C"/>
</dbReference>
<dbReference type="GO" id="GO:0004557">
    <property type="term" value="F:alpha-galactosidase activity"/>
    <property type="evidence" value="ECO:0007669"/>
    <property type="project" value="UniProtKB-EC"/>
</dbReference>
<feature type="domain" description="Alpha galactosidase C-terminal" evidence="6">
    <location>
        <begin position="360"/>
        <end position="431"/>
    </location>
</feature>
<evidence type="ECO:0000313" key="7">
    <source>
        <dbReference type="EMBL" id="EET62109.1"/>
    </source>
</evidence>
<dbReference type="OrthoDB" id="9807519at2"/>
<proteinExistence type="inferred from homology"/>
<comment type="similarity">
    <text evidence="1 5">Belongs to the glycosyl hydrolase 27 family.</text>
</comment>
<dbReference type="STRING" id="168384.SAMN05660368_01260"/>